<keyword evidence="2" id="KW-1185">Reference proteome</keyword>
<evidence type="ECO:0000313" key="2">
    <source>
        <dbReference type="Proteomes" id="UP000290572"/>
    </source>
</evidence>
<gene>
    <name evidence="1" type="ORF">ROHU_018990</name>
</gene>
<dbReference type="Proteomes" id="UP000290572">
    <property type="component" value="Unassembled WGS sequence"/>
</dbReference>
<proteinExistence type="predicted"/>
<protein>
    <submittedName>
        <fullName evidence="1">Uncharacterized protein</fullName>
    </submittedName>
</protein>
<dbReference type="AlphaFoldDB" id="A0A498NAF6"/>
<name>A0A498NAF6_LABRO</name>
<evidence type="ECO:0000313" key="1">
    <source>
        <dbReference type="EMBL" id="RXN28812.1"/>
    </source>
</evidence>
<comment type="caution">
    <text evidence="1">The sequence shown here is derived from an EMBL/GenBank/DDBJ whole genome shotgun (WGS) entry which is preliminary data.</text>
</comment>
<accession>A0A498NAF6</accession>
<sequence length="71" mass="8021">MAELCCHKLCEHSEDWMEGSLQYLATCDQLWHHVSPPKPSVLTAKCLICEDRLYKKGVCWDSGQALCNGPI</sequence>
<organism evidence="1 2">
    <name type="scientific">Labeo rohita</name>
    <name type="common">Indian major carp</name>
    <name type="synonym">Cyprinus rohita</name>
    <dbReference type="NCBI Taxonomy" id="84645"/>
    <lineage>
        <taxon>Eukaryota</taxon>
        <taxon>Metazoa</taxon>
        <taxon>Chordata</taxon>
        <taxon>Craniata</taxon>
        <taxon>Vertebrata</taxon>
        <taxon>Euteleostomi</taxon>
        <taxon>Actinopterygii</taxon>
        <taxon>Neopterygii</taxon>
        <taxon>Teleostei</taxon>
        <taxon>Ostariophysi</taxon>
        <taxon>Cypriniformes</taxon>
        <taxon>Cyprinidae</taxon>
        <taxon>Labeoninae</taxon>
        <taxon>Labeonini</taxon>
        <taxon>Labeo</taxon>
    </lineage>
</organism>
<reference evidence="1 2" key="1">
    <citation type="submission" date="2018-03" db="EMBL/GenBank/DDBJ databases">
        <title>Draft genome sequence of Rohu Carp (Labeo rohita).</title>
        <authorList>
            <person name="Das P."/>
            <person name="Kushwaha B."/>
            <person name="Joshi C.G."/>
            <person name="Kumar D."/>
            <person name="Nagpure N.S."/>
            <person name="Sahoo L."/>
            <person name="Das S.P."/>
            <person name="Bit A."/>
            <person name="Patnaik S."/>
            <person name="Meher P.K."/>
            <person name="Jayasankar P."/>
            <person name="Koringa P.G."/>
            <person name="Patel N.V."/>
            <person name="Hinsu A.T."/>
            <person name="Kumar R."/>
            <person name="Pandey M."/>
            <person name="Agarwal S."/>
            <person name="Srivastava S."/>
            <person name="Singh M."/>
            <person name="Iquebal M.A."/>
            <person name="Jaiswal S."/>
            <person name="Angadi U.B."/>
            <person name="Kumar N."/>
            <person name="Raza M."/>
            <person name="Shah T.M."/>
            <person name="Rai A."/>
            <person name="Jena J.K."/>
        </authorList>
    </citation>
    <scope>NUCLEOTIDE SEQUENCE [LARGE SCALE GENOMIC DNA]</scope>
    <source>
        <strain evidence="1">DASCIFA01</strain>
        <tissue evidence="1">Testis</tissue>
    </source>
</reference>
<dbReference type="EMBL" id="QBIY01011827">
    <property type="protein sequence ID" value="RXN28812.1"/>
    <property type="molecule type" value="Genomic_DNA"/>
</dbReference>